<organism evidence="1 2">
    <name type="scientific">Mycobacterium uberis</name>
    <dbReference type="NCBI Taxonomy" id="2162698"/>
    <lineage>
        <taxon>Bacteria</taxon>
        <taxon>Bacillati</taxon>
        <taxon>Actinomycetota</taxon>
        <taxon>Actinomycetes</taxon>
        <taxon>Mycobacteriales</taxon>
        <taxon>Mycobacteriaceae</taxon>
        <taxon>Mycobacterium</taxon>
    </lineage>
</organism>
<dbReference type="AlphaFoldDB" id="A0A3E1HET2"/>
<accession>A0A3E1HET2</accession>
<dbReference type="EMBL" id="QAYL01000024">
    <property type="protein sequence ID" value="RFD24784.1"/>
    <property type="molecule type" value="Genomic_DNA"/>
</dbReference>
<evidence type="ECO:0000313" key="1">
    <source>
        <dbReference type="EMBL" id="RFD24784.1"/>
    </source>
</evidence>
<gene>
    <name evidence="1" type="ORF">MUBE_12195</name>
</gene>
<evidence type="ECO:0000313" key="2">
    <source>
        <dbReference type="Proteomes" id="UP000258522"/>
    </source>
</evidence>
<protein>
    <submittedName>
        <fullName evidence="1">Uncharacterized protein</fullName>
    </submittedName>
</protein>
<name>A0A3E1HET2_9MYCO</name>
<keyword evidence="2" id="KW-1185">Reference proteome</keyword>
<reference evidence="1 2" key="1">
    <citation type="submission" date="2018-07" db="EMBL/GenBank/DDBJ databases">
        <title>Whole genome sequence of Mycobacterium uberis.</title>
        <authorList>
            <person name="Benjak A."/>
        </authorList>
    </citation>
    <scope>NUCLEOTIDE SEQUENCE [LARGE SCALE GENOMIC DNA]</scope>
    <source>
        <strain evidence="1 2">Jura</strain>
    </source>
</reference>
<sequence length="101" mass="11454">MLNAVRLKPSHRITDRPNTFWDCGAGAYDGIDDRIDEYQRAIVTVEAGGDTKRASDFRDLVCVEAQDQQKVQGMIKNLQRRSRFGFGISLVLRHRGNTCAR</sequence>
<proteinExistence type="predicted"/>
<comment type="caution">
    <text evidence="1">The sequence shown here is derived from an EMBL/GenBank/DDBJ whole genome shotgun (WGS) entry which is preliminary data.</text>
</comment>
<dbReference type="Proteomes" id="UP000258522">
    <property type="component" value="Unassembled WGS sequence"/>
</dbReference>